<dbReference type="PROSITE" id="PS51257">
    <property type="entry name" value="PROKAR_LIPOPROTEIN"/>
    <property type="match status" value="1"/>
</dbReference>
<evidence type="ECO:0000256" key="2">
    <source>
        <dbReference type="SAM" id="SignalP"/>
    </source>
</evidence>
<feature type="compositionally biased region" description="Low complexity" evidence="1">
    <location>
        <begin position="45"/>
        <end position="58"/>
    </location>
</feature>
<reference evidence="4" key="1">
    <citation type="journal article" date="2019" name="Int. J. Syst. Evol. Microbiol.">
        <title>The Global Catalogue of Microorganisms (GCM) 10K type strain sequencing project: providing services to taxonomists for standard genome sequencing and annotation.</title>
        <authorList>
            <consortium name="The Broad Institute Genomics Platform"/>
            <consortium name="The Broad Institute Genome Sequencing Center for Infectious Disease"/>
            <person name="Wu L."/>
            <person name="Ma J."/>
        </authorList>
    </citation>
    <scope>NUCLEOTIDE SEQUENCE [LARGE SCALE GENOMIC DNA]</scope>
    <source>
        <strain evidence="4">JCM 17138</strain>
    </source>
</reference>
<evidence type="ECO:0008006" key="5">
    <source>
        <dbReference type="Google" id="ProtNLM"/>
    </source>
</evidence>
<dbReference type="RefSeq" id="WP_275779190.1">
    <property type="nucleotide sequence ID" value="NZ_BAABDE010000015.1"/>
</dbReference>
<organism evidence="3 4">
    <name type="scientific">Streptomyces coacervatus</name>
    <dbReference type="NCBI Taxonomy" id="647381"/>
    <lineage>
        <taxon>Bacteria</taxon>
        <taxon>Bacillati</taxon>
        <taxon>Actinomycetota</taxon>
        <taxon>Actinomycetes</taxon>
        <taxon>Kitasatosporales</taxon>
        <taxon>Streptomycetaceae</taxon>
        <taxon>Streptomyces</taxon>
    </lineage>
</organism>
<comment type="caution">
    <text evidence="3">The sequence shown here is derived from an EMBL/GenBank/DDBJ whole genome shotgun (WGS) entry which is preliminary data.</text>
</comment>
<evidence type="ECO:0000313" key="3">
    <source>
        <dbReference type="EMBL" id="GAA3794507.1"/>
    </source>
</evidence>
<feature type="chain" id="PRO_5047087738" description="Lipoprotein" evidence="2">
    <location>
        <begin position="24"/>
        <end position="150"/>
    </location>
</feature>
<feature type="compositionally biased region" description="Basic residues" evidence="1">
    <location>
        <begin position="32"/>
        <end position="42"/>
    </location>
</feature>
<sequence>MNRQLRKATLVTAAITAGLLMTACQHGSTSHSKSHGSRHKSVYKTSGTSHGSRSSRTSAGKTSSGTIAGGTVTYLAPGKYLVSKTGRADQAFFVADDTRVYGAGRICGATGSKALTHCTLDQLETATKKAAVPADVVLRKGVAGTITEVR</sequence>
<feature type="region of interest" description="Disordered" evidence="1">
    <location>
        <begin position="27"/>
        <end position="64"/>
    </location>
</feature>
<keyword evidence="2" id="KW-0732">Signal</keyword>
<protein>
    <recommendedName>
        <fullName evidence="5">Lipoprotein</fullName>
    </recommendedName>
</protein>
<evidence type="ECO:0000313" key="4">
    <source>
        <dbReference type="Proteomes" id="UP001501009"/>
    </source>
</evidence>
<dbReference type="EMBL" id="BAABDE010000015">
    <property type="protein sequence ID" value="GAA3794507.1"/>
    <property type="molecule type" value="Genomic_DNA"/>
</dbReference>
<evidence type="ECO:0000256" key="1">
    <source>
        <dbReference type="SAM" id="MobiDB-lite"/>
    </source>
</evidence>
<proteinExistence type="predicted"/>
<name>A0ABP7HKX9_9ACTN</name>
<gene>
    <name evidence="3" type="ORF">GCM10022403_030510</name>
</gene>
<feature type="signal peptide" evidence="2">
    <location>
        <begin position="1"/>
        <end position="23"/>
    </location>
</feature>
<dbReference type="Proteomes" id="UP001501009">
    <property type="component" value="Unassembled WGS sequence"/>
</dbReference>
<keyword evidence="4" id="KW-1185">Reference proteome</keyword>
<accession>A0ABP7HKX9</accession>